<evidence type="ECO:0000313" key="3">
    <source>
        <dbReference type="EMBL" id="NNH72777.1"/>
    </source>
</evidence>
<keyword evidence="1" id="KW-0472">Membrane</keyword>
<protein>
    <submittedName>
        <fullName evidence="3">MCE family protein</fullName>
    </submittedName>
</protein>
<reference evidence="3 4" key="1">
    <citation type="submission" date="2020-05" db="EMBL/GenBank/DDBJ databases">
        <title>MicrobeNet Type strains.</title>
        <authorList>
            <person name="Nicholson A.C."/>
        </authorList>
    </citation>
    <scope>NUCLEOTIDE SEQUENCE [LARGE SCALE GENOMIC DNA]</scope>
    <source>
        <strain evidence="3 4">JCM 3224</strain>
    </source>
</reference>
<name>A0A849CA22_9NOCA</name>
<dbReference type="GO" id="GO:0005576">
    <property type="term" value="C:extracellular region"/>
    <property type="evidence" value="ECO:0007669"/>
    <property type="project" value="TreeGrafter"/>
</dbReference>
<feature type="transmembrane region" description="Helical" evidence="1">
    <location>
        <begin position="26"/>
        <end position="49"/>
    </location>
</feature>
<dbReference type="PANTHER" id="PTHR33371">
    <property type="entry name" value="INTERMEMBRANE PHOSPHOLIPID TRANSPORT SYSTEM BINDING PROTEIN MLAD-RELATED"/>
    <property type="match status" value="1"/>
</dbReference>
<dbReference type="Proteomes" id="UP000586827">
    <property type="component" value="Unassembled WGS sequence"/>
</dbReference>
<keyword evidence="1" id="KW-0812">Transmembrane</keyword>
<dbReference type="InterPro" id="IPR052336">
    <property type="entry name" value="MlaD_Phospholipid_Transporter"/>
</dbReference>
<gene>
    <name evidence="3" type="ORF">HLB23_23415</name>
</gene>
<keyword evidence="4" id="KW-1185">Reference proteome</keyword>
<dbReference type="EMBL" id="JABELX010000008">
    <property type="protein sequence ID" value="NNH72777.1"/>
    <property type="molecule type" value="Genomic_DNA"/>
</dbReference>
<dbReference type="AlphaFoldDB" id="A0A849CA22"/>
<proteinExistence type="predicted"/>
<keyword evidence="1" id="KW-1133">Transmembrane helix</keyword>
<evidence type="ECO:0000313" key="4">
    <source>
        <dbReference type="Proteomes" id="UP000586827"/>
    </source>
</evidence>
<accession>A0A849CA22</accession>
<organism evidence="3 4">
    <name type="scientific">Nocardia uniformis</name>
    <dbReference type="NCBI Taxonomy" id="53432"/>
    <lineage>
        <taxon>Bacteria</taxon>
        <taxon>Bacillati</taxon>
        <taxon>Actinomycetota</taxon>
        <taxon>Actinomycetes</taxon>
        <taxon>Mycobacteriales</taxon>
        <taxon>Nocardiaceae</taxon>
        <taxon>Nocardia</taxon>
    </lineage>
</organism>
<evidence type="ECO:0000259" key="2">
    <source>
        <dbReference type="Pfam" id="PF02470"/>
    </source>
</evidence>
<dbReference type="InterPro" id="IPR003399">
    <property type="entry name" value="Mce/MlaD"/>
</dbReference>
<dbReference type="RefSeq" id="WP_067524064.1">
    <property type="nucleotide sequence ID" value="NZ_JABELX010000008.1"/>
</dbReference>
<feature type="domain" description="Mce/MlaD" evidence="2">
    <location>
        <begin position="53"/>
        <end position="127"/>
    </location>
</feature>
<dbReference type="PANTHER" id="PTHR33371:SF18">
    <property type="entry name" value="MCE-FAMILY PROTEIN MCE3C"/>
    <property type="match status" value="1"/>
</dbReference>
<evidence type="ECO:0000256" key="1">
    <source>
        <dbReference type="SAM" id="Phobius"/>
    </source>
</evidence>
<dbReference type="Pfam" id="PF02470">
    <property type="entry name" value="MlaD"/>
    <property type="match status" value="1"/>
</dbReference>
<sequence>MQRLRQAIDFVLGTDRHEAAARKRQLWLGIAGMVAAAVLIAASAIIYFLPIGKSTYTAALTEATSAQVGDEIRIAGIAVGTVRSLALHEDSVTMTFTVDRQVFIGAQSTLEIRMLTAVGGHYVSLVPAGDNPLGGTTIPADHVKLPYNLAQAVQDAERPLAAIDGDTLRRNMAALTSALEQNPDSIRDMADAMATFVDLVNRQNNDVSRALDVADEYLTLLGQSRHVIGAMLSKIGLMETVVLNRRAEVLAVLQVVSELLSRIAAIEPAWTIRLQPLAHKLIEAWPQLEQLGNRLGGVADTIGQLNTRLQELATASGGVTIDQSTQLISATAVCVPVPGKGC</sequence>
<comment type="caution">
    <text evidence="3">The sequence shown here is derived from an EMBL/GenBank/DDBJ whole genome shotgun (WGS) entry which is preliminary data.</text>
</comment>